<evidence type="ECO:0000256" key="2">
    <source>
        <dbReference type="PROSITE-ProRule" id="PRU00320"/>
    </source>
</evidence>
<evidence type="ECO:0000259" key="3">
    <source>
        <dbReference type="PROSITE" id="PS50960"/>
    </source>
</evidence>
<organism evidence="4 5">
    <name type="scientific">Rhamnusium bicolor</name>
    <dbReference type="NCBI Taxonomy" id="1586634"/>
    <lineage>
        <taxon>Eukaryota</taxon>
        <taxon>Metazoa</taxon>
        <taxon>Ecdysozoa</taxon>
        <taxon>Arthropoda</taxon>
        <taxon>Hexapoda</taxon>
        <taxon>Insecta</taxon>
        <taxon>Pterygota</taxon>
        <taxon>Neoptera</taxon>
        <taxon>Endopterygota</taxon>
        <taxon>Coleoptera</taxon>
        <taxon>Polyphaga</taxon>
        <taxon>Cucujiformia</taxon>
        <taxon>Chrysomeloidea</taxon>
        <taxon>Cerambycidae</taxon>
        <taxon>Lepturinae</taxon>
        <taxon>Rhagiini</taxon>
        <taxon>Rhamnusium</taxon>
    </lineage>
</organism>
<reference evidence="4" key="1">
    <citation type="journal article" date="2023" name="Insect Mol. Biol.">
        <title>Genome sequencing provides insights into the evolution of gene families encoding plant cell wall-degrading enzymes in longhorned beetles.</title>
        <authorList>
            <person name="Shin N.R."/>
            <person name="Okamura Y."/>
            <person name="Kirsch R."/>
            <person name="Pauchet Y."/>
        </authorList>
    </citation>
    <scope>NUCLEOTIDE SEQUENCE</scope>
    <source>
        <strain evidence="4">RBIC_L_NR</strain>
    </source>
</reference>
<dbReference type="SUPFAM" id="SSF46689">
    <property type="entry name" value="Homeodomain-like"/>
    <property type="match status" value="1"/>
</dbReference>
<dbReference type="AlphaFoldDB" id="A0AAV8Z7T9"/>
<dbReference type="InterPro" id="IPR007889">
    <property type="entry name" value="HTH_Psq"/>
</dbReference>
<evidence type="ECO:0000313" key="5">
    <source>
        <dbReference type="Proteomes" id="UP001162156"/>
    </source>
</evidence>
<name>A0AAV8Z7T9_9CUCU</name>
<gene>
    <name evidence="4" type="ORF">NQ314_006219</name>
</gene>
<dbReference type="InterPro" id="IPR009057">
    <property type="entry name" value="Homeodomain-like_sf"/>
</dbReference>
<evidence type="ECO:0000313" key="4">
    <source>
        <dbReference type="EMBL" id="KAJ8959570.1"/>
    </source>
</evidence>
<protein>
    <recommendedName>
        <fullName evidence="3">HTH psq-type domain-containing protein</fullName>
    </recommendedName>
</protein>
<dbReference type="PANTHER" id="PTHR19303:SF16">
    <property type="entry name" value="JERKY PROTEIN HOMOLOG-LIKE"/>
    <property type="match status" value="1"/>
</dbReference>
<accession>A0AAV8Z7T9</accession>
<feature type="DNA-binding region" description="H-T-H motif" evidence="2">
    <location>
        <begin position="27"/>
        <end position="47"/>
    </location>
</feature>
<comment type="caution">
    <text evidence="4">The sequence shown here is derived from an EMBL/GenBank/DDBJ whole genome shotgun (WGS) entry which is preliminary data.</text>
</comment>
<proteinExistence type="predicted"/>
<dbReference type="GO" id="GO:0003677">
    <property type="term" value="F:DNA binding"/>
    <property type="evidence" value="ECO:0007669"/>
    <property type="project" value="UniProtKB-UniRule"/>
</dbReference>
<sequence length="141" mass="15645">MSKRKHNTLNLEEKVKILKLIESGESFANIASKYGVGRSTVGDIKKEQDKNIGELNLTSDQLYNADESGLFWRLLPNKTLVHSGEKSAPGRKISKERITFMPCANASGSHKLRLFVLGKAKKPRAFANSSIPVSYKGQRKA</sequence>
<dbReference type="PROSITE" id="PS50960">
    <property type="entry name" value="HTH_PSQ"/>
    <property type="match status" value="1"/>
</dbReference>
<dbReference type="InterPro" id="IPR004875">
    <property type="entry name" value="DDE_SF_endonuclease_dom"/>
</dbReference>
<evidence type="ECO:0000256" key="1">
    <source>
        <dbReference type="ARBA" id="ARBA00004123"/>
    </source>
</evidence>
<feature type="domain" description="HTH psq-type" evidence="3">
    <location>
        <begin position="1"/>
        <end position="51"/>
    </location>
</feature>
<dbReference type="GO" id="GO:0005634">
    <property type="term" value="C:nucleus"/>
    <property type="evidence" value="ECO:0007669"/>
    <property type="project" value="UniProtKB-SubCell"/>
</dbReference>
<dbReference type="InterPro" id="IPR050863">
    <property type="entry name" value="CenT-Element_Derived"/>
</dbReference>
<dbReference type="EMBL" id="JANEYF010001675">
    <property type="protein sequence ID" value="KAJ8959570.1"/>
    <property type="molecule type" value="Genomic_DNA"/>
</dbReference>
<comment type="subcellular location">
    <subcellularLocation>
        <location evidence="1 2">Nucleus</location>
    </subcellularLocation>
</comment>
<keyword evidence="5" id="KW-1185">Reference proteome</keyword>
<dbReference type="Proteomes" id="UP001162156">
    <property type="component" value="Unassembled WGS sequence"/>
</dbReference>
<dbReference type="Pfam" id="PF03184">
    <property type="entry name" value="DDE_1"/>
    <property type="match status" value="1"/>
</dbReference>
<dbReference type="Pfam" id="PF04218">
    <property type="entry name" value="CENP-B_N"/>
    <property type="match status" value="1"/>
</dbReference>
<dbReference type="PANTHER" id="PTHR19303">
    <property type="entry name" value="TRANSPOSON"/>
    <property type="match status" value="1"/>
</dbReference>
<dbReference type="Gene3D" id="1.10.10.60">
    <property type="entry name" value="Homeodomain-like"/>
    <property type="match status" value="1"/>
</dbReference>
<keyword evidence="2" id="KW-0238">DNA-binding</keyword>
<keyword evidence="2" id="KW-0539">Nucleus</keyword>